<protein>
    <recommendedName>
        <fullName evidence="4">Staphylococcal protein</fullName>
    </recommendedName>
</protein>
<name>G5JJT9_9STAP</name>
<evidence type="ECO:0000313" key="2">
    <source>
        <dbReference type="EMBL" id="EHJ07540.1"/>
    </source>
</evidence>
<sequence length="128" mass="15159">MNYVEHYINNFLKATVKNNIVDYRMVLDEKLKNLEGYIKYLTDKKAQLSKLIDSLMFTLENKYIDIADKYEVSCVSEINHLEIERIKAQLNSIETYYARIEAEIKLQSQERLTTENECYLINYMNAVA</sequence>
<dbReference type="PATRIC" id="fig|911238.3.peg.1522"/>
<keyword evidence="1" id="KW-0175">Coiled coil</keyword>
<organism evidence="2 3">
    <name type="scientific">Staphylococcus simiae CCM 7213 = CCUG 51256</name>
    <dbReference type="NCBI Taxonomy" id="911238"/>
    <lineage>
        <taxon>Bacteria</taxon>
        <taxon>Bacillati</taxon>
        <taxon>Bacillota</taxon>
        <taxon>Bacilli</taxon>
        <taxon>Bacillales</taxon>
        <taxon>Staphylococcaceae</taxon>
        <taxon>Staphylococcus</taxon>
    </lineage>
</organism>
<keyword evidence="3" id="KW-1185">Reference proteome</keyword>
<dbReference type="OrthoDB" id="2405868at2"/>
<gene>
    <name evidence="2" type="ORF">SS7213T_08742</name>
</gene>
<dbReference type="EMBL" id="AEUN01000461">
    <property type="protein sequence ID" value="EHJ07540.1"/>
    <property type="molecule type" value="Genomic_DNA"/>
</dbReference>
<accession>G5JJT9</accession>
<reference evidence="2 3" key="1">
    <citation type="journal article" date="2012" name="BMC Genomics">
        <title>Comparative genomic analysis of the genus Staphylococcus including Staphylococcus aureus and its newly described sister species Staphylococcus simiae.</title>
        <authorList>
            <person name="Suzuki H."/>
            <person name="Lefebure T."/>
            <person name="Pavinski Bitar P."/>
            <person name="Stanhope M.J."/>
        </authorList>
    </citation>
    <scope>NUCLEOTIDE SEQUENCE [LARGE SCALE GENOMIC DNA]</scope>
    <source>
        <strain evidence="2 3">CCM 7213</strain>
    </source>
</reference>
<evidence type="ECO:0008006" key="4">
    <source>
        <dbReference type="Google" id="ProtNLM"/>
    </source>
</evidence>
<dbReference type="Proteomes" id="UP000005413">
    <property type="component" value="Unassembled WGS sequence"/>
</dbReference>
<evidence type="ECO:0000256" key="1">
    <source>
        <dbReference type="SAM" id="Coils"/>
    </source>
</evidence>
<dbReference type="AlphaFoldDB" id="G5JJT9"/>
<proteinExistence type="predicted"/>
<comment type="caution">
    <text evidence="2">The sequence shown here is derived from an EMBL/GenBank/DDBJ whole genome shotgun (WGS) entry which is preliminary data.</text>
</comment>
<feature type="coiled-coil region" evidence="1">
    <location>
        <begin position="83"/>
        <end position="117"/>
    </location>
</feature>
<evidence type="ECO:0000313" key="3">
    <source>
        <dbReference type="Proteomes" id="UP000005413"/>
    </source>
</evidence>
<dbReference type="RefSeq" id="WP_002464444.1">
    <property type="nucleotide sequence ID" value="NZ_AEUN01000461.1"/>
</dbReference>